<accession>A0A0D6JC02</accession>
<dbReference type="AlphaFoldDB" id="A0A0D6JC02"/>
<dbReference type="KEGG" id="fiy:BN1229_v1_0835"/>
<organism evidence="1 2">
    <name type="scientific">Candidatus Filomicrobium marinum</name>
    <dbReference type="NCBI Taxonomy" id="1608628"/>
    <lineage>
        <taxon>Bacteria</taxon>
        <taxon>Pseudomonadati</taxon>
        <taxon>Pseudomonadota</taxon>
        <taxon>Alphaproteobacteria</taxon>
        <taxon>Hyphomicrobiales</taxon>
        <taxon>Hyphomicrobiaceae</taxon>
        <taxon>Filomicrobium</taxon>
    </lineage>
</organism>
<proteinExistence type="predicted"/>
<dbReference type="Proteomes" id="UP000033187">
    <property type="component" value="Chromosome 1"/>
</dbReference>
<reference evidence="2" key="1">
    <citation type="submission" date="2015-02" db="EMBL/GenBank/DDBJ databases">
        <authorList>
            <person name="Chooi Y.-H."/>
        </authorList>
    </citation>
    <scope>NUCLEOTIDE SEQUENCE [LARGE SCALE GENOMIC DNA]</scope>
    <source>
        <strain evidence="2">strain Y</strain>
    </source>
</reference>
<gene>
    <name evidence="1" type="ORF">YBN1229_v1_0835</name>
</gene>
<protein>
    <submittedName>
        <fullName evidence="1">Uncharacterized protein</fullName>
    </submittedName>
</protein>
<dbReference type="KEGG" id="fil:BN1229_v1_0829"/>
<evidence type="ECO:0000313" key="2">
    <source>
        <dbReference type="Proteomes" id="UP000033187"/>
    </source>
</evidence>
<dbReference type="EMBL" id="LN829119">
    <property type="protein sequence ID" value="CPR16496.1"/>
    <property type="molecule type" value="Genomic_DNA"/>
</dbReference>
<name>A0A0D6JC02_9HYPH</name>
<keyword evidence="2" id="KW-1185">Reference proteome</keyword>
<evidence type="ECO:0000313" key="1">
    <source>
        <dbReference type="EMBL" id="CPR16496.1"/>
    </source>
</evidence>
<sequence>MVQAATVLDGAVFERALHEVVVINDDYLIFKRGVYDHL</sequence>